<protein>
    <recommendedName>
        <fullName evidence="2">protein-serine/threonine phosphatase</fullName>
        <ecNumber evidence="2">3.1.3.16</ecNumber>
    </recommendedName>
</protein>
<dbReference type="AlphaFoldDB" id="A0A0V8JDP7"/>
<keyword evidence="11" id="KW-1185">Reference proteome</keyword>
<keyword evidence="6" id="KW-0464">Manganese</keyword>
<evidence type="ECO:0000256" key="5">
    <source>
        <dbReference type="ARBA" id="ARBA00022912"/>
    </source>
</evidence>
<evidence type="ECO:0000256" key="6">
    <source>
        <dbReference type="ARBA" id="ARBA00023211"/>
    </source>
</evidence>
<evidence type="ECO:0000313" key="11">
    <source>
        <dbReference type="Proteomes" id="UP000054099"/>
    </source>
</evidence>
<dbReference type="SMART" id="SM00331">
    <property type="entry name" value="PP2C_SIG"/>
    <property type="match status" value="1"/>
</dbReference>
<dbReference type="InterPro" id="IPR036457">
    <property type="entry name" value="PPM-type-like_dom_sf"/>
</dbReference>
<dbReference type="PANTHER" id="PTHR47992">
    <property type="entry name" value="PROTEIN PHOSPHATASE"/>
    <property type="match status" value="1"/>
</dbReference>
<dbReference type="GO" id="GO:0046872">
    <property type="term" value="F:metal ion binding"/>
    <property type="evidence" value="ECO:0007669"/>
    <property type="project" value="UniProtKB-KW"/>
</dbReference>
<evidence type="ECO:0000256" key="7">
    <source>
        <dbReference type="ARBA" id="ARBA00047761"/>
    </source>
</evidence>
<feature type="domain" description="PPM-type phosphatase" evidence="9">
    <location>
        <begin position="2"/>
        <end position="244"/>
    </location>
</feature>
<dbReference type="EMBL" id="LNQN01000001">
    <property type="protein sequence ID" value="KSU85025.1"/>
    <property type="molecule type" value="Genomic_DNA"/>
</dbReference>
<name>A0A0V8JDP7_9BACL</name>
<dbReference type="EC" id="3.1.3.16" evidence="2"/>
<dbReference type="InterPro" id="IPR015655">
    <property type="entry name" value="PP2C"/>
</dbReference>
<reference evidence="10 11" key="1">
    <citation type="journal article" date="2014" name="Antonie Van Leeuwenhoek">
        <title>Fictibacillus enclensis sp. nov., isolated from marine sediment.</title>
        <authorList>
            <person name="Dastager S.G."/>
            <person name="Mawlankar R."/>
            <person name="Srinivasan K."/>
            <person name="Tang S.K."/>
            <person name="Lee J.C."/>
            <person name="Ramana V.V."/>
            <person name="Shouche Y.S."/>
        </authorList>
    </citation>
    <scope>NUCLEOTIDE SEQUENCE [LARGE SCALE GENOMIC DNA]</scope>
    <source>
        <strain evidence="10 11">NIO-1003</strain>
    </source>
</reference>
<comment type="cofactor">
    <cofactor evidence="1">
        <name>Mn(2+)</name>
        <dbReference type="ChEBI" id="CHEBI:29035"/>
    </cofactor>
</comment>
<keyword evidence="5" id="KW-0904">Protein phosphatase</keyword>
<dbReference type="FunFam" id="3.60.40.10:FF:000002">
    <property type="entry name" value="Serine/threonine phosphatase stp"/>
    <property type="match status" value="1"/>
</dbReference>
<dbReference type="Proteomes" id="UP000054099">
    <property type="component" value="Unassembled WGS sequence"/>
</dbReference>
<evidence type="ECO:0000313" key="10">
    <source>
        <dbReference type="EMBL" id="KSU85025.1"/>
    </source>
</evidence>
<dbReference type="Gene3D" id="3.60.40.10">
    <property type="entry name" value="PPM-type phosphatase domain"/>
    <property type="match status" value="1"/>
</dbReference>
<sequence>MQYAFKTDTGKVRQHNEDSGGVFTKGEHFLALIADGMGGHKAGDVASSKTIQLFEKAWNSITEDEIETPVKAEEWLLKTVTNTNLELFQYANSNADCNGMGTTLVGTLCTPSYLTILHIGDSRVYYFSENKLIQKTEDHTLVNELVRSGQLSETEAENHPRKNVILRALGTDDVIEVDIQTISWGEGDLVLLCSDGLSNKVSRDMMESIVSDDSLSLDQKVDRLVNLANEAGGEDNITIGLVRYPPDEQQKGVN</sequence>
<dbReference type="SMART" id="SM00332">
    <property type="entry name" value="PP2Cc"/>
    <property type="match status" value="1"/>
</dbReference>
<accession>A0A0V8JDP7</accession>
<proteinExistence type="predicted"/>
<keyword evidence="3" id="KW-0479">Metal-binding</keyword>
<evidence type="ECO:0000256" key="8">
    <source>
        <dbReference type="ARBA" id="ARBA00048336"/>
    </source>
</evidence>
<gene>
    <name evidence="10" type="ORF">AS030_05745</name>
</gene>
<evidence type="ECO:0000256" key="3">
    <source>
        <dbReference type="ARBA" id="ARBA00022723"/>
    </source>
</evidence>
<dbReference type="InterPro" id="IPR001932">
    <property type="entry name" value="PPM-type_phosphatase-like_dom"/>
</dbReference>
<evidence type="ECO:0000256" key="4">
    <source>
        <dbReference type="ARBA" id="ARBA00022801"/>
    </source>
</evidence>
<comment type="caution">
    <text evidence="10">The sequence shown here is derived from an EMBL/GenBank/DDBJ whole genome shotgun (WGS) entry which is preliminary data.</text>
</comment>
<keyword evidence="4" id="KW-0378">Hydrolase</keyword>
<comment type="catalytic activity">
    <reaction evidence="8">
        <text>O-phospho-L-threonyl-[protein] + H2O = L-threonyl-[protein] + phosphate</text>
        <dbReference type="Rhea" id="RHEA:47004"/>
        <dbReference type="Rhea" id="RHEA-COMP:11060"/>
        <dbReference type="Rhea" id="RHEA-COMP:11605"/>
        <dbReference type="ChEBI" id="CHEBI:15377"/>
        <dbReference type="ChEBI" id="CHEBI:30013"/>
        <dbReference type="ChEBI" id="CHEBI:43474"/>
        <dbReference type="ChEBI" id="CHEBI:61977"/>
        <dbReference type="EC" id="3.1.3.16"/>
    </reaction>
</comment>
<dbReference type="OrthoDB" id="9801841at2"/>
<dbReference type="NCBIfam" id="NF033484">
    <property type="entry name" value="Stp1_PP2C_phos"/>
    <property type="match status" value="1"/>
</dbReference>
<dbReference type="CDD" id="cd00143">
    <property type="entry name" value="PP2Cc"/>
    <property type="match status" value="1"/>
</dbReference>
<evidence type="ECO:0000256" key="1">
    <source>
        <dbReference type="ARBA" id="ARBA00001936"/>
    </source>
</evidence>
<dbReference type="RefSeq" id="WP_061969340.1">
    <property type="nucleotide sequence ID" value="NZ_FMAV01000001.1"/>
</dbReference>
<comment type="catalytic activity">
    <reaction evidence="7">
        <text>O-phospho-L-seryl-[protein] + H2O = L-seryl-[protein] + phosphate</text>
        <dbReference type="Rhea" id="RHEA:20629"/>
        <dbReference type="Rhea" id="RHEA-COMP:9863"/>
        <dbReference type="Rhea" id="RHEA-COMP:11604"/>
        <dbReference type="ChEBI" id="CHEBI:15377"/>
        <dbReference type="ChEBI" id="CHEBI:29999"/>
        <dbReference type="ChEBI" id="CHEBI:43474"/>
        <dbReference type="ChEBI" id="CHEBI:83421"/>
        <dbReference type="EC" id="3.1.3.16"/>
    </reaction>
</comment>
<organism evidence="10 11">
    <name type="scientific">Fictibacillus enclensis</name>
    <dbReference type="NCBI Taxonomy" id="1017270"/>
    <lineage>
        <taxon>Bacteria</taxon>
        <taxon>Bacillati</taxon>
        <taxon>Bacillota</taxon>
        <taxon>Bacilli</taxon>
        <taxon>Bacillales</taxon>
        <taxon>Fictibacillaceae</taxon>
        <taxon>Fictibacillus</taxon>
    </lineage>
</organism>
<evidence type="ECO:0000256" key="2">
    <source>
        <dbReference type="ARBA" id="ARBA00013081"/>
    </source>
</evidence>
<evidence type="ECO:0000259" key="9">
    <source>
        <dbReference type="PROSITE" id="PS51746"/>
    </source>
</evidence>
<dbReference type="GO" id="GO:0004722">
    <property type="term" value="F:protein serine/threonine phosphatase activity"/>
    <property type="evidence" value="ECO:0007669"/>
    <property type="project" value="UniProtKB-EC"/>
</dbReference>
<dbReference type="SUPFAM" id="SSF81606">
    <property type="entry name" value="PP2C-like"/>
    <property type="match status" value="1"/>
</dbReference>
<dbReference type="PROSITE" id="PS51746">
    <property type="entry name" value="PPM_2"/>
    <property type="match status" value="1"/>
</dbReference>
<dbReference type="Pfam" id="PF13672">
    <property type="entry name" value="PP2C_2"/>
    <property type="match status" value="1"/>
</dbReference>